<evidence type="ECO:0000313" key="2">
    <source>
        <dbReference type="Proteomes" id="UP000789366"/>
    </source>
</evidence>
<reference evidence="1" key="1">
    <citation type="submission" date="2021-06" db="EMBL/GenBank/DDBJ databases">
        <authorList>
            <person name="Kallberg Y."/>
            <person name="Tangrot J."/>
            <person name="Rosling A."/>
        </authorList>
    </citation>
    <scope>NUCLEOTIDE SEQUENCE</scope>
    <source>
        <strain evidence="1">28 12/20/2015</strain>
    </source>
</reference>
<proteinExistence type="predicted"/>
<feature type="non-terminal residue" evidence="1">
    <location>
        <position position="181"/>
    </location>
</feature>
<accession>A0ACA9NXV1</accession>
<sequence>QQNISKEDYEYVQKIWQIFEIQTFEDYYDLYLKTDVLLLANVFINYTIMCLKDDDLDLLHYVLVLEMFNDSLYKSSRTKLKLMTNMNEYLMVKERIHEGITMASHWFAKANNPQYSDYNPSKPISWIMYEDINALYFNAMTQYISIKILEKIVLSASHNLKTSDDLDSKDSKKKHNIQKAK</sequence>
<keyword evidence="2" id="KW-1185">Reference proteome</keyword>
<comment type="caution">
    <text evidence="1">The sequence shown here is derived from an EMBL/GenBank/DDBJ whole genome shotgun (WGS) entry which is preliminary data.</text>
</comment>
<organism evidence="1 2">
    <name type="scientific">Cetraspora pellucida</name>
    <dbReference type="NCBI Taxonomy" id="1433469"/>
    <lineage>
        <taxon>Eukaryota</taxon>
        <taxon>Fungi</taxon>
        <taxon>Fungi incertae sedis</taxon>
        <taxon>Mucoromycota</taxon>
        <taxon>Glomeromycotina</taxon>
        <taxon>Glomeromycetes</taxon>
        <taxon>Diversisporales</taxon>
        <taxon>Gigasporaceae</taxon>
        <taxon>Cetraspora</taxon>
    </lineage>
</organism>
<name>A0ACA9NXV1_9GLOM</name>
<gene>
    <name evidence="1" type="ORF">SPELUC_LOCUS10177</name>
</gene>
<dbReference type="EMBL" id="CAJVPW010018384">
    <property type="protein sequence ID" value="CAG8681418.1"/>
    <property type="molecule type" value="Genomic_DNA"/>
</dbReference>
<feature type="non-terminal residue" evidence="1">
    <location>
        <position position="1"/>
    </location>
</feature>
<protein>
    <submittedName>
        <fullName evidence="1">13220_t:CDS:1</fullName>
    </submittedName>
</protein>
<evidence type="ECO:0000313" key="1">
    <source>
        <dbReference type="EMBL" id="CAG8681418.1"/>
    </source>
</evidence>
<dbReference type="Proteomes" id="UP000789366">
    <property type="component" value="Unassembled WGS sequence"/>
</dbReference>